<protein>
    <submittedName>
        <fullName evidence="2">Uncharacterized protein</fullName>
    </submittedName>
</protein>
<evidence type="ECO:0000313" key="2">
    <source>
        <dbReference type="EMBL" id="CAJ1383234.1"/>
    </source>
</evidence>
<accession>A0AA36MWP6</accession>
<keyword evidence="3" id="KW-1185">Reference proteome</keyword>
<reference evidence="2" key="1">
    <citation type="submission" date="2023-08" db="EMBL/GenBank/DDBJ databases">
        <authorList>
            <person name="Chen Y."/>
            <person name="Shah S."/>
            <person name="Dougan E. K."/>
            <person name="Thang M."/>
            <person name="Chan C."/>
        </authorList>
    </citation>
    <scope>NUCLEOTIDE SEQUENCE</scope>
</reference>
<sequence>MAQASHSEAPRAVRCNARCSLLCGGLTLALAGYACLEPVTALFVPELGWFLLAPGLLALLLGTAGCAASRGSPSKLLEAQLAVFTFLVVPKSLYCICSDAEILERMLALPEMLGYCHGRGWMLELLS</sequence>
<keyword evidence="1" id="KW-0472">Membrane</keyword>
<evidence type="ECO:0000256" key="1">
    <source>
        <dbReference type="SAM" id="Phobius"/>
    </source>
</evidence>
<dbReference type="EMBL" id="CAUJNA010001001">
    <property type="protein sequence ID" value="CAJ1383234.1"/>
    <property type="molecule type" value="Genomic_DNA"/>
</dbReference>
<gene>
    <name evidence="2" type="ORF">EVOR1521_LOCUS10401</name>
</gene>
<keyword evidence="1" id="KW-0812">Transmembrane</keyword>
<feature type="transmembrane region" description="Helical" evidence="1">
    <location>
        <begin position="49"/>
        <end position="68"/>
    </location>
</feature>
<organism evidence="2 3">
    <name type="scientific">Effrenium voratum</name>
    <dbReference type="NCBI Taxonomy" id="2562239"/>
    <lineage>
        <taxon>Eukaryota</taxon>
        <taxon>Sar</taxon>
        <taxon>Alveolata</taxon>
        <taxon>Dinophyceae</taxon>
        <taxon>Suessiales</taxon>
        <taxon>Symbiodiniaceae</taxon>
        <taxon>Effrenium</taxon>
    </lineage>
</organism>
<feature type="transmembrane region" description="Helical" evidence="1">
    <location>
        <begin position="21"/>
        <end position="43"/>
    </location>
</feature>
<name>A0AA36MWP6_9DINO</name>
<keyword evidence="1" id="KW-1133">Transmembrane helix</keyword>
<evidence type="ECO:0000313" key="3">
    <source>
        <dbReference type="Proteomes" id="UP001178507"/>
    </source>
</evidence>
<dbReference type="Proteomes" id="UP001178507">
    <property type="component" value="Unassembled WGS sequence"/>
</dbReference>
<comment type="caution">
    <text evidence="2">The sequence shown here is derived from an EMBL/GenBank/DDBJ whole genome shotgun (WGS) entry which is preliminary data.</text>
</comment>
<dbReference type="AlphaFoldDB" id="A0AA36MWP6"/>
<proteinExistence type="predicted"/>